<proteinExistence type="predicted"/>
<protein>
    <recommendedName>
        <fullName evidence="6">Prolyl 4-hydroxylase alpha subunit domain-containing protein</fullName>
    </recommendedName>
</protein>
<dbReference type="Pfam" id="PF13640">
    <property type="entry name" value="2OG-FeII_Oxy_3"/>
    <property type="match status" value="1"/>
</dbReference>
<sequence>MMSSSQQNQQRQQLQNPLHSILLPSKTAALTRTPSPATHLNVKPLVLPSRQHRDFVAFTLQDILTPQECQSLIERSEQFGYEIALVNAGQDHAGIHAPGYRDSLRALIDDPLTAAELWTRVQHHVPAVYQNRPVVGMNERLRFLKYSPGDQFQPHMDGEFRRRDGSGQVTKLTIQFYLNEGCEGGATTFLDENYFWKAEQEQQAKAQTLPVECKVGQALIFQHDLVHEGSKVLEGVKYVIRSDILYGPANY</sequence>
<accession>A0A9P6JG05</accession>
<evidence type="ECO:0000313" key="7">
    <source>
        <dbReference type="EMBL" id="KAF9967888.1"/>
    </source>
</evidence>
<dbReference type="GO" id="GO:0031418">
    <property type="term" value="F:L-ascorbic acid binding"/>
    <property type="evidence" value="ECO:0007669"/>
    <property type="project" value="InterPro"/>
</dbReference>
<evidence type="ECO:0000256" key="4">
    <source>
        <dbReference type="ARBA" id="ARBA00023002"/>
    </source>
</evidence>
<name>A0A9P6JG05_MORAP</name>
<dbReference type="EMBL" id="JAAAHY010000052">
    <property type="protein sequence ID" value="KAF9967888.1"/>
    <property type="molecule type" value="Genomic_DNA"/>
</dbReference>
<dbReference type="PANTHER" id="PTHR10869:SF241">
    <property type="entry name" value="FE2OG DIOXYGENASE DOMAIN-CONTAINING PROTEIN"/>
    <property type="match status" value="1"/>
</dbReference>
<dbReference type="PANTHER" id="PTHR10869">
    <property type="entry name" value="PROLYL 4-HYDROXYLASE ALPHA SUBUNIT"/>
    <property type="match status" value="1"/>
</dbReference>
<dbReference type="AlphaFoldDB" id="A0A9P6JG05"/>
<dbReference type="OrthoDB" id="69177at2759"/>
<evidence type="ECO:0000256" key="5">
    <source>
        <dbReference type="ARBA" id="ARBA00023004"/>
    </source>
</evidence>
<comment type="caution">
    <text evidence="7">The sequence shown here is derived from an EMBL/GenBank/DDBJ whole genome shotgun (WGS) entry which is preliminary data.</text>
</comment>
<dbReference type="GO" id="GO:0005506">
    <property type="term" value="F:iron ion binding"/>
    <property type="evidence" value="ECO:0007669"/>
    <property type="project" value="InterPro"/>
</dbReference>
<dbReference type="SMART" id="SM00702">
    <property type="entry name" value="P4Hc"/>
    <property type="match status" value="1"/>
</dbReference>
<dbReference type="InterPro" id="IPR006620">
    <property type="entry name" value="Pro_4_hyd_alph"/>
</dbReference>
<dbReference type="InterPro" id="IPR044862">
    <property type="entry name" value="Pro_4_hyd_alph_FE2OG_OXY"/>
</dbReference>
<dbReference type="Gene3D" id="2.60.120.620">
    <property type="entry name" value="q2cbj1_9rhob like domain"/>
    <property type="match status" value="1"/>
</dbReference>
<keyword evidence="8" id="KW-1185">Reference proteome</keyword>
<dbReference type="InterPro" id="IPR045054">
    <property type="entry name" value="P4HA-like"/>
</dbReference>
<dbReference type="SUPFAM" id="SSF51197">
    <property type="entry name" value="Clavaminate synthase-like"/>
    <property type="match status" value="1"/>
</dbReference>
<evidence type="ECO:0000256" key="1">
    <source>
        <dbReference type="ARBA" id="ARBA00001961"/>
    </source>
</evidence>
<evidence type="ECO:0000259" key="6">
    <source>
        <dbReference type="SMART" id="SM00702"/>
    </source>
</evidence>
<organism evidence="7 8">
    <name type="scientific">Mortierella alpina</name>
    <name type="common">Oleaginous fungus</name>
    <name type="synonym">Mortierella renispora</name>
    <dbReference type="NCBI Taxonomy" id="64518"/>
    <lineage>
        <taxon>Eukaryota</taxon>
        <taxon>Fungi</taxon>
        <taxon>Fungi incertae sedis</taxon>
        <taxon>Mucoromycota</taxon>
        <taxon>Mortierellomycotina</taxon>
        <taxon>Mortierellomycetes</taxon>
        <taxon>Mortierellales</taxon>
        <taxon>Mortierellaceae</taxon>
        <taxon>Mortierella</taxon>
    </lineage>
</organism>
<keyword evidence="4" id="KW-0560">Oxidoreductase</keyword>
<feature type="domain" description="Prolyl 4-hydroxylase alpha subunit" evidence="6">
    <location>
        <begin position="55"/>
        <end position="245"/>
    </location>
</feature>
<dbReference type="GO" id="GO:0004656">
    <property type="term" value="F:procollagen-proline 4-dioxygenase activity"/>
    <property type="evidence" value="ECO:0007669"/>
    <property type="project" value="TreeGrafter"/>
</dbReference>
<comment type="cofactor">
    <cofactor evidence="1">
        <name>L-ascorbate</name>
        <dbReference type="ChEBI" id="CHEBI:38290"/>
    </cofactor>
</comment>
<keyword evidence="3" id="KW-0223">Dioxygenase</keyword>
<keyword evidence="5" id="KW-0408">Iron</keyword>
<gene>
    <name evidence="7" type="ORF">BGZ70_007844</name>
</gene>
<dbReference type="GO" id="GO:0005783">
    <property type="term" value="C:endoplasmic reticulum"/>
    <property type="evidence" value="ECO:0007669"/>
    <property type="project" value="TreeGrafter"/>
</dbReference>
<evidence type="ECO:0000313" key="8">
    <source>
        <dbReference type="Proteomes" id="UP000738359"/>
    </source>
</evidence>
<dbReference type="Proteomes" id="UP000738359">
    <property type="component" value="Unassembled WGS sequence"/>
</dbReference>
<evidence type="ECO:0000256" key="2">
    <source>
        <dbReference type="ARBA" id="ARBA00022723"/>
    </source>
</evidence>
<evidence type="ECO:0000256" key="3">
    <source>
        <dbReference type="ARBA" id="ARBA00022964"/>
    </source>
</evidence>
<reference evidence="7" key="1">
    <citation type="journal article" date="2020" name="Fungal Divers.">
        <title>Resolving the Mortierellaceae phylogeny through synthesis of multi-gene phylogenetics and phylogenomics.</title>
        <authorList>
            <person name="Vandepol N."/>
            <person name="Liber J."/>
            <person name="Desiro A."/>
            <person name="Na H."/>
            <person name="Kennedy M."/>
            <person name="Barry K."/>
            <person name="Grigoriev I.V."/>
            <person name="Miller A.N."/>
            <person name="O'Donnell K."/>
            <person name="Stajich J.E."/>
            <person name="Bonito G."/>
        </authorList>
    </citation>
    <scope>NUCLEOTIDE SEQUENCE</scope>
    <source>
        <strain evidence="7">CK1249</strain>
    </source>
</reference>
<keyword evidence="2" id="KW-0479">Metal-binding</keyword>